<organism evidence="2 3">
    <name type="scientific">Aeromicrobium endophyticum</name>
    <dbReference type="NCBI Taxonomy" id="2292704"/>
    <lineage>
        <taxon>Bacteria</taxon>
        <taxon>Bacillati</taxon>
        <taxon>Actinomycetota</taxon>
        <taxon>Actinomycetes</taxon>
        <taxon>Propionibacteriales</taxon>
        <taxon>Nocardioidaceae</taxon>
        <taxon>Aeromicrobium</taxon>
    </lineage>
</organism>
<dbReference type="Gene3D" id="3.20.20.190">
    <property type="entry name" value="Phosphatidylinositol (PI) phosphodiesterase"/>
    <property type="match status" value="1"/>
</dbReference>
<dbReference type="AlphaFoldDB" id="A0A371PC24"/>
<dbReference type="PANTHER" id="PTHR46211">
    <property type="entry name" value="GLYCEROPHOSPHORYL DIESTER PHOSPHODIESTERASE"/>
    <property type="match status" value="1"/>
</dbReference>
<dbReference type="OrthoDB" id="9758957at2"/>
<proteinExistence type="predicted"/>
<dbReference type="Pfam" id="PF03009">
    <property type="entry name" value="GDPD"/>
    <property type="match status" value="1"/>
</dbReference>
<protein>
    <submittedName>
        <fullName evidence="2">Glycerophosphodiester phosphodiesterase</fullName>
    </submittedName>
</protein>
<dbReference type="Proteomes" id="UP000265581">
    <property type="component" value="Unassembled WGS sequence"/>
</dbReference>
<dbReference type="CDD" id="cd08556">
    <property type="entry name" value="GDPD"/>
    <property type="match status" value="1"/>
</dbReference>
<dbReference type="InterPro" id="IPR030395">
    <property type="entry name" value="GP_PDE_dom"/>
</dbReference>
<dbReference type="PROSITE" id="PS51704">
    <property type="entry name" value="GP_PDE"/>
    <property type="match status" value="1"/>
</dbReference>
<dbReference type="InterPro" id="IPR017946">
    <property type="entry name" value="PLC-like_Pdiesterase_TIM-brl"/>
</dbReference>
<reference evidence="2 3" key="1">
    <citation type="submission" date="2018-08" db="EMBL/GenBank/DDBJ databases">
        <title>Aeromicrobium sp. M2KJ-4, whole genome shotgun sequence.</title>
        <authorList>
            <person name="Tuo L."/>
        </authorList>
    </citation>
    <scope>NUCLEOTIDE SEQUENCE [LARGE SCALE GENOMIC DNA]</scope>
    <source>
        <strain evidence="2 3">M2KJ-4</strain>
    </source>
</reference>
<name>A0A371PC24_9ACTN</name>
<sequence length="241" mass="26701">MAMISAHRGGAGHLRSSENTVEAFEAAIALGCDYVELDVRLTADGTALVAHRDEVVVDSDRYSLSAHRLDELSGSPVVTLDAVLALVRGRIKAHIDLKVRGRETEVVAQVVGVLGVDAVVITTAEDAAVREIITWSREHAPGLLVGLSSSPRSSHGRWDRRLALLQAAFPRTRVRRSRANVVVSHKTLARLTLRRYARRRGLPLLVWTVDRPDELARWMNDRHTWMVTTNHPARAITARRP</sequence>
<dbReference type="GO" id="GO:0008081">
    <property type="term" value="F:phosphoric diester hydrolase activity"/>
    <property type="evidence" value="ECO:0007669"/>
    <property type="project" value="InterPro"/>
</dbReference>
<evidence type="ECO:0000313" key="3">
    <source>
        <dbReference type="Proteomes" id="UP000265581"/>
    </source>
</evidence>
<dbReference type="RefSeq" id="WP_119703610.1">
    <property type="nucleotide sequence ID" value="NZ_JBHSOI010000001.1"/>
</dbReference>
<evidence type="ECO:0000259" key="1">
    <source>
        <dbReference type="PROSITE" id="PS51704"/>
    </source>
</evidence>
<dbReference type="GO" id="GO:0006629">
    <property type="term" value="P:lipid metabolic process"/>
    <property type="evidence" value="ECO:0007669"/>
    <property type="project" value="InterPro"/>
</dbReference>
<accession>A0A371PC24</accession>
<gene>
    <name evidence="2" type="ORF">DX116_08125</name>
</gene>
<dbReference type="SUPFAM" id="SSF51695">
    <property type="entry name" value="PLC-like phosphodiesterases"/>
    <property type="match status" value="1"/>
</dbReference>
<dbReference type="PANTHER" id="PTHR46211:SF14">
    <property type="entry name" value="GLYCEROPHOSPHODIESTER PHOSPHODIESTERASE"/>
    <property type="match status" value="1"/>
</dbReference>
<evidence type="ECO:0000313" key="2">
    <source>
        <dbReference type="EMBL" id="REK73499.1"/>
    </source>
</evidence>
<keyword evidence="3" id="KW-1185">Reference proteome</keyword>
<dbReference type="PROSITE" id="PS50007">
    <property type="entry name" value="PIPLC_X_DOMAIN"/>
    <property type="match status" value="1"/>
</dbReference>
<feature type="domain" description="GP-PDE" evidence="1">
    <location>
        <begin position="2"/>
        <end position="239"/>
    </location>
</feature>
<comment type="caution">
    <text evidence="2">The sequence shown here is derived from an EMBL/GenBank/DDBJ whole genome shotgun (WGS) entry which is preliminary data.</text>
</comment>
<dbReference type="EMBL" id="QUBR01000001">
    <property type="protein sequence ID" value="REK73499.1"/>
    <property type="molecule type" value="Genomic_DNA"/>
</dbReference>